<dbReference type="PANTHER" id="PTHR38566">
    <property type="entry name" value="RNA_LIG_T4_1 DOMAIN-CONTAINING PROTEIN"/>
    <property type="match status" value="1"/>
</dbReference>
<sequence length="548" mass="62794">MTSNVSTTSAFAALSSCLSSELRCFFDALECNQATHRILHMRKGRQQLESYLMMQYSGATSFEQLIRKNSLQWEHHVNKADKSNKLRVQKRQLLSNLLPGLQHVIDIRVGRPGKPDDAVYLEDEYARKWLPRGNCIAKWKDKEMTYCFPLIRGLRKFTGQEDDGELAQEEQKDKHGIDGDLAIQTKKKKLLDNSKLKGQLEKEKQLKFFTKPQSESRWMISTTKENGEAGHLAVLKRSDGDFIYVLGSKNTHLIAQVADDVERTQMIHQKDGSADMFYSAAPIATAILRMLSALEPSKRRLLQEFLWQTRATACFEVLMLNHQHVQSLDYLVENTPVFYGLSLMTLNPLEGAEICVNPVLIFEIMRALGVRTVNFEILEVDGIGDKAAIERTKNDYQVEGCVYLFLDDNAVVIGMQKQKSIWYVCLRAIREKAKTFCRTLISKNFGKDRTAPLSPAEALDLVMESLHKRFIAIKQFLQISLEVSQAYETLGKQFLEYLYQKELFNGNFAEINQVEKIRQVARDVSNFFPIVWKKFLNETGLSDYIVSN</sequence>
<dbReference type="OMA" id="LPRGNCI"/>
<evidence type="ECO:0000259" key="1">
    <source>
        <dbReference type="Pfam" id="PF25536"/>
    </source>
</evidence>
<name>A0A0P1AN50_PLAHL</name>
<organism evidence="2 3">
    <name type="scientific">Plasmopara halstedii</name>
    <name type="common">Downy mildew of sunflower</name>
    <dbReference type="NCBI Taxonomy" id="4781"/>
    <lineage>
        <taxon>Eukaryota</taxon>
        <taxon>Sar</taxon>
        <taxon>Stramenopiles</taxon>
        <taxon>Oomycota</taxon>
        <taxon>Peronosporomycetes</taxon>
        <taxon>Peronosporales</taxon>
        <taxon>Peronosporaceae</taxon>
        <taxon>Plasmopara</taxon>
    </lineage>
</organism>
<dbReference type="PANTHER" id="PTHR38566:SF1">
    <property type="entry name" value="CHROMOSOME UNDETERMINED SCAFFOLD_18, WHOLE GENOME SHOTGUN SEQUENCE"/>
    <property type="match status" value="1"/>
</dbReference>
<proteinExistence type="predicted"/>
<dbReference type="Pfam" id="PF25536">
    <property type="entry name" value="DUF7920"/>
    <property type="match status" value="1"/>
</dbReference>
<dbReference type="Proteomes" id="UP000054928">
    <property type="component" value="Unassembled WGS sequence"/>
</dbReference>
<dbReference type="InterPro" id="IPR057680">
    <property type="entry name" value="DUF7920"/>
</dbReference>
<evidence type="ECO:0000313" key="3">
    <source>
        <dbReference type="Proteomes" id="UP000054928"/>
    </source>
</evidence>
<dbReference type="EMBL" id="CCYD01000645">
    <property type="protein sequence ID" value="CEG42512.1"/>
    <property type="molecule type" value="Genomic_DNA"/>
</dbReference>
<evidence type="ECO:0000313" key="2">
    <source>
        <dbReference type="EMBL" id="CEG42512.1"/>
    </source>
</evidence>
<dbReference type="AlphaFoldDB" id="A0A0P1AN50"/>
<dbReference type="RefSeq" id="XP_024578881.1">
    <property type="nucleotide sequence ID" value="XM_024728400.1"/>
</dbReference>
<accession>A0A0P1AN50</accession>
<protein>
    <recommendedName>
        <fullName evidence="1">DUF7920 domain-containing protein</fullName>
    </recommendedName>
</protein>
<dbReference type="GeneID" id="36407836"/>
<reference evidence="3" key="1">
    <citation type="submission" date="2014-09" db="EMBL/GenBank/DDBJ databases">
        <authorList>
            <person name="Sharma Rahul"/>
            <person name="Thines Marco"/>
        </authorList>
    </citation>
    <scope>NUCLEOTIDE SEQUENCE [LARGE SCALE GENOMIC DNA]</scope>
</reference>
<dbReference type="OrthoDB" id="430647at2759"/>
<feature type="domain" description="DUF7920" evidence="1">
    <location>
        <begin position="226"/>
        <end position="429"/>
    </location>
</feature>
<keyword evidence="3" id="KW-1185">Reference proteome</keyword>